<dbReference type="Proteomes" id="UP001359485">
    <property type="component" value="Unassembled WGS sequence"/>
</dbReference>
<dbReference type="InterPro" id="IPR051070">
    <property type="entry name" value="NF-kappa-B_inhibitor"/>
</dbReference>
<feature type="region of interest" description="Disordered" evidence="4">
    <location>
        <begin position="206"/>
        <end position="296"/>
    </location>
</feature>
<protein>
    <submittedName>
        <fullName evidence="5">Uncharacterized protein</fullName>
    </submittedName>
</protein>
<dbReference type="SMART" id="SM00248">
    <property type="entry name" value="ANK"/>
    <property type="match status" value="5"/>
</dbReference>
<evidence type="ECO:0000313" key="5">
    <source>
        <dbReference type="EMBL" id="KAK6633601.1"/>
    </source>
</evidence>
<dbReference type="PROSITE" id="PS50088">
    <property type="entry name" value="ANK_REPEAT"/>
    <property type="match status" value="2"/>
</dbReference>
<evidence type="ECO:0000313" key="6">
    <source>
        <dbReference type="Proteomes" id="UP001359485"/>
    </source>
</evidence>
<feature type="compositionally biased region" description="Polar residues" evidence="4">
    <location>
        <begin position="206"/>
        <end position="243"/>
    </location>
</feature>
<dbReference type="SUPFAM" id="SSF48403">
    <property type="entry name" value="Ankyrin repeat"/>
    <property type="match status" value="1"/>
</dbReference>
<feature type="repeat" description="ANK" evidence="3">
    <location>
        <begin position="573"/>
        <end position="611"/>
    </location>
</feature>
<dbReference type="Pfam" id="PF00023">
    <property type="entry name" value="Ank"/>
    <property type="match status" value="1"/>
</dbReference>
<keyword evidence="1" id="KW-0677">Repeat</keyword>
<reference evidence="5 6" key="1">
    <citation type="submission" date="2023-09" db="EMBL/GenBank/DDBJ databases">
        <title>Genomes of two closely related lineages of the louse Polyplax serrata with different host specificities.</title>
        <authorList>
            <person name="Martinu J."/>
            <person name="Tarabai H."/>
            <person name="Stefka J."/>
            <person name="Hypsa V."/>
        </authorList>
    </citation>
    <scope>NUCLEOTIDE SEQUENCE [LARGE SCALE GENOMIC DNA]</scope>
    <source>
        <strain evidence="5">98ZLc_SE</strain>
    </source>
</reference>
<organism evidence="5 6">
    <name type="scientific">Polyplax serrata</name>
    <name type="common">Common mouse louse</name>
    <dbReference type="NCBI Taxonomy" id="468196"/>
    <lineage>
        <taxon>Eukaryota</taxon>
        <taxon>Metazoa</taxon>
        <taxon>Ecdysozoa</taxon>
        <taxon>Arthropoda</taxon>
        <taxon>Hexapoda</taxon>
        <taxon>Insecta</taxon>
        <taxon>Pterygota</taxon>
        <taxon>Neoptera</taxon>
        <taxon>Paraneoptera</taxon>
        <taxon>Psocodea</taxon>
        <taxon>Troctomorpha</taxon>
        <taxon>Phthiraptera</taxon>
        <taxon>Anoplura</taxon>
        <taxon>Polyplacidae</taxon>
        <taxon>Polyplax</taxon>
    </lineage>
</organism>
<name>A0ABR1B2U7_POLSC</name>
<dbReference type="InterPro" id="IPR036770">
    <property type="entry name" value="Ankyrin_rpt-contain_sf"/>
</dbReference>
<feature type="region of interest" description="Disordered" evidence="4">
    <location>
        <begin position="1"/>
        <end position="60"/>
    </location>
</feature>
<proteinExistence type="predicted"/>
<keyword evidence="2 3" id="KW-0040">ANK repeat</keyword>
<dbReference type="Pfam" id="PF12796">
    <property type="entry name" value="Ank_2"/>
    <property type="match status" value="1"/>
</dbReference>
<dbReference type="Gene3D" id="1.25.40.20">
    <property type="entry name" value="Ankyrin repeat-containing domain"/>
    <property type="match status" value="1"/>
</dbReference>
<dbReference type="PROSITE" id="PS50297">
    <property type="entry name" value="ANK_REP_REGION"/>
    <property type="match status" value="2"/>
</dbReference>
<feature type="compositionally biased region" description="Basic and acidic residues" evidence="4">
    <location>
        <begin position="28"/>
        <end position="42"/>
    </location>
</feature>
<dbReference type="PANTHER" id="PTHR46680:SF3">
    <property type="entry name" value="NF-KAPPA-B INHIBITOR CACTUS"/>
    <property type="match status" value="1"/>
</dbReference>
<feature type="repeat" description="ANK" evidence="3">
    <location>
        <begin position="493"/>
        <end position="531"/>
    </location>
</feature>
<dbReference type="InterPro" id="IPR002110">
    <property type="entry name" value="Ankyrin_rpt"/>
</dbReference>
<feature type="compositionally biased region" description="Basic and acidic residues" evidence="4">
    <location>
        <begin position="1"/>
        <end position="17"/>
    </location>
</feature>
<feature type="compositionally biased region" description="Polar residues" evidence="4">
    <location>
        <begin position="279"/>
        <end position="296"/>
    </location>
</feature>
<evidence type="ECO:0000256" key="3">
    <source>
        <dbReference type="PROSITE-ProRule" id="PRU00023"/>
    </source>
</evidence>
<evidence type="ECO:0000256" key="2">
    <source>
        <dbReference type="ARBA" id="ARBA00023043"/>
    </source>
</evidence>
<keyword evidence="6" id="KW-1185">Reference proteome</keyword>
<evidence type="ECO:0000256" key="1">
    <source>
        <dbReference type="ARBA" id="ARBA00022737"/>
    </source>
</evidence>
<dbReference type="PANTHER" id="PTHR46680">
    <property type="entry name" value="NF-KAPPA-B INHIBITOR ALPHA"/>
    <property type="match status" value="1"/>
</dbReference>
<gene>
    <name evidence="5" type="ORF">RUM44_004208</name>
</gene>
<dbReference type="EMBL" id="JAWJWF010000004">
    <property type="protein sequence ID" value="KAK6633601.1"/>
    <property type="molecule type" value="Genomic_DNA"/>
</dbReference>
<evidence type="ECO:0000256" key="4">
    <source>
        <dbReference type="SAM" id="MobiDB-lite"/>
    </source>
</evidence>
<comment type="caution">
    <text evidence="5">The sequence shown here is derived from an EMBL/GenBank/DDBJ whole genome shotgun (WGS) entry which is preliminary data.</text>
</comment>
<accession>A0ABR1B2U7</accession>
<sequence>MRVERKKEVNVTRERVPSSDSGLRRKKVDNDADEEKKSDGKSKSVSQLDKQISSKDQEEEKENINLANIIRLLKEEYFITDDEKSEVISRSPMRFQDCHHASTKPYEYPYNVSKVYGGVTRVVEGDRGNSSFYRRFCNTLQSSNGPNEGHVGDVDLGDINMWLNLCKRDPKLLSDFVEDCQNEFSKKEISNPFEYRSNSNLCSNVSSQFTSPAQSPSERSLTSPESVGTYEENSLYHSTSPNIPSFDGFTLKPDEKDAEKTSSPTKQQKVEQYAHCPQASESVASDDSGTNRVTDSVPNIGTVMLNLAEDPYESTVDLNQFSTVCDTSAEISEPYSTERDALNEKLEKKAKENAWTRISQLNIDLLGKGDKDGDTQLMILLVSEKLTLEYIYVIVERLLKENPEYLSCRNELNQDALYLAALTLVHEPLVVSYLAEALVRGKQDVNKKYDGGNSLLHCLAKKGDSHTKVLERLVKLRDSNRAVVFDINKKNNRGFTPLHVACEVHRKDILHAYQTVRVLVDNGADSAAKEYKDENTPLHTLITESCDIDLLRIILESDSKMTSNGGPNVCNRQGNTPLHLSCGRNTLELEQQKGVIGLLLRHGAMIHLKNINGFVPSVLVNSTRKQVQQNPLSFRNQEYFSQFPSEADVNCLPDGTLRNLIEDFPGCLQLSNPCNLKWSGMDKAQELFLGRDVALAVPGSGTMPHWTREGVTNS</sequence>